<keyword evidence="5 10" id="KW-0378">Hydrolase</keyword>
<evidence type="ECO:0000256" key="1">
    <source>
        <dbReference type="ARBA" id="ARBA00008023"/>
    </source>
</evidence>
<name>A0A9D2WQA7_9FIRM</name>
<comment type="catalytic activity">
    <reaction evidence="10">
        <text>ITP + H2O = IMP + diphosphate + H(+)</text>
        <dbReference type="Rhea" id="RHEA:29399"/>
        <dbReference type="ChEBI" id="CHEBI:15377"/>
        <dbReference type="ChEBI" id="CHEBI:15378"/>
        <dbReference type="ChEBI" id="CHEBI:33019"/>
        <dbReference type="ChEBI" id="CHEBI:58053"/>
        <dbReference type="ChEBI" id="CHEBI:61402"/>
        <dbReference type="EC" id="3.6.1.66"/>
    </reaction>
</comment>
<comment type="caution">
    <text evidence="12">The sequence shown here is derived from an EMBL/GenBank/DDBJ whole genome shotgun (WGS) entry which is preliminary data.</text>
</comment>
<dbReference type="GO" id="GO:0009146">
    <property type="term" value="P:purine nucleoside triphosphate catabolic process"/>
    <property type="evidence" value="ECO:0007669"/>
    <property type="project" value="UniProtKB-UniRule"/>
</dbReference>
<feature type="binding site" evidence="10">
    <location>
        <begin position="27"/>
        <end position="32"/>
    </location>
    <ligand>
        <name>substrate</name>
    </ligand>
</feature>
<dbReference type="GO" id="GO:0000166">
    <property type="term" value="F:nucleotide binding"/>
    <property type="evidence" value="ECO:0007669"/>
    <property type="project" value="UniProtKB-KW"/>
</dbReference>
<dbReference type="CDD" id="cd00515">
    <property type="entry name" value="HAM1"/>
    <property type="match status" value="1"/>
</dbReference>
<proteinExistence type="inferred from homology"/>
<feature type="active site" description="Proton acceptor" evidence="10">
    <location>
        <position position="89"/>
    </location>
</feature>
<dbReference type="Proteomes" id="UP000798488">
    <property type="component" value="Unassembled WGS sequence"/>
</dbReference>
<comment type="catalytic activity">
    <reaction evidence="8 10">
        <text>dITP + H2O = dIMP + diphosphate + H(+)</text>
        <dbReference type="Rhea" id="RHEA:28342"/>
        <dbReference type="ChEBI" id="CHEBI:15377"/>
        <dbReference type="ChEBI" id="CHEBI:15378"/>
        <dbReference type="ChEBI" id="CHEBI:33019"/>
        <dbReference type="ChEBI" id="CHEBI:61194"/>
        <dbReference type="ChEBI" id="CHEBI:61382"/>
        <dbReference type="EC" id="3.6.1.66"/>
    </reaction>
</comment>
<dbReference type="EC" id="3.6.1.66" evidence="10"/>
<evidence type="ECO:0000256" key="4">
    <source>
        <dbReference type="ARBA" id="ARBA00022741"/>
    </source>
</evidence>
<dbReference type="Pfam" id="PF01725">
    <property type="entry name" value="Ham1p_like"/>
    <property type="match status" value="1"/>
</dbReference>
<dbReference type="InterPro" id="IPR020922">
    <property type="entry name" value="dITP/XTP_pyrophosphatase"/>
</dbReference>
<dbReference type="EMBL" id="LSRS01000003">
    <property type="protein sequence ID" value="KAF1085399.1"/>
    <property type="molecule type" value="Genomic_DNA"/>
</dbReference>
<accession>A0A9D2WQA7</accession>
<evidence type="ECO:0000313" key="12">
    <source>
        <dbReference type="EMBL" id="KAF1085399.1"/>
    </source>
</evidence>
<evidence type="ECO:0000256" key="11">
    <source>
        <dbReference type="RuleBase" id="RU003781"/>
    </source>
</evidence>
<dbReference type="Gene3D" id="3.90.950.10">
    <property type="match status" value="1"/>
</dbReference>
<evidence type="ECO:0000256" key="10">
    <source>
        <dbReference type="HAMAP-Rule" id="MF_01405"/>
    </source>
</evidence>
<evidence type="ECO:0000313" key="13">
    <source>
        <dbReference type="Proteomes" id="UP000798488"/>
    </source>
</evidence>
<evidence type="ECO:0000256" key="8">
    <source>
        <dbReference type="ARBA" id="ARBA00051875"/>
    </source>
</evidence>
<comment type="function">
    <text evidence="10">Pyrophosphatase that catalyzes the hydrolysis of nucleoside triphosphates to their monophosphate derivatives, with a high preference for the non-canonical purine nucleotides XTP (xanthosine triphosphate), dITP (deoxyinosine triphosphate) and ITP. Seems to function as a house-cleaning enzyme that removes non-canonical purine nucleotides from the nucleotide pool, thus preventing their incorporation into DNA/RNA and avoiding chromosomal lesions.</text>
</comment>
<feature type="binding site" evidence="10">
    <location>
        <position position="195"/>
    </location>
    <ligand>
        <name>substrate</name>
    </ligand>
</feature>
<dbReference type="GO" id="GO:0046872">
    <property type="term" value="F:metal ion binding"/>
    <property type="evidence" value="ECO:0007669"/>
    <property type="project" value="UniProtKB-KW"/>
</dbReference>
<feature type="binding site" evidence="10">
    <location>
        <begin position="200"/>
        <end position="201"/>
    </location>
    <ligand>
        <name>substrate</name>
    </ligand>
</feature>
<protein>
    <recommendedName>
        <fullName evidence="10">dITP/XTP pyrophosphatase</fullName>
        <ecNumber evidence="10">3.6.1.66</ecNumber>
    </recommendedName>
    <alternativeName>
        <fullName evidence="10">Non-canonical purine NTP pyrophosphatase</fullName>
    </alternativeName>
    <alternativeName>
        <fullName evidence="10">Non-standard purine NTP pyrophosphatase</fullName>
    </alternativeName>
    <alternativeName>
        <fullName evidence="10">Nucleoside-triphosphate diphosphatase</fullName>
    </alternativeName>
    <alternativeName>
        <fullName evidence="10">Nucleoside-triphosphate pyrophosphatase</fullName>
        <shortName evidence="10">NTPase</shortName>
    </alternativeName>
</protein>
<reference evidence="12" key="1">
    <citation type="submission" date="2016-02" db="EMBL/GenBank/DDBJ databases">
        <title>Draft Genome Sequence of Sporotomaculum syntrophicum Strain FB, a Syntrophic Benzoate Degrader.</title>
        <authorList>
            <person name="Nobu M.K."/>
            <person name="Narihiro T."/>
            <person name="Qiu Y.-L."/>
            <person name="Ohashi A."/>
            <person name="Liu W.-T."/>
            <person name="Yuji S."/>
        </authorList>
    </citation>
    <scope>NUCLEOTIDE SEQUENCE</scope>
    <source>
        <strain evidence="12">FB</strain>
    </source>
</reference>
<evidence type="ECO:0000256" key="3">
    <source>
        <dbReference type="ARBA" id="ARBA00022723"/>
    </source>
</evidence>
<dbReference type="PANTHER" id="PTHR11067">
    <property type="entry name" value="INOSINE TRIPHOSPHATE PYROPHOSPHATASE/HAM1 PROTEIN"/>
    <property type="match status" value="1"/>
</dbReference>
<dbReference type="PANTHER" id="PTHR11067:SF9">
    <property type="entry name" value="INOSINE TRIPHOSPHATE PYROPHOSPHATASE"/>
    <property type="match status" value="1"/>
</dbReference>
<dbReference type="NCBIfam" id="TIGR00042">
    <property type="entry name" value="RdgB/HAM1 family non-canonical purine NTP pyrophosphatase"/>
    <property type="match status" value="1"/>
</dbReference>
<feature type="binding site" evidence="10">
    <location>
        <position position="89"/>
    </location>
    <ligand>
        <name>Mg(2+)</name>
        <dbReference type="ChEBI" id="CHEBI:18420"/>
    </ligand>
</feature>
<keyword evidence="13" id="KW-1185">Reference proteome</keyword>
<evidence type="ECO:0000256" key="5">
    <source>
        <dbReference type="ARBA" id="ARBA00022801"/>
    </source>
</evidence>
<dbReference type="InterPro" id="IPR002637">
    <property type="entry name" value="RdgB/HAM1"/>
</dbReference>
<dbReference type="InterPro" id="IPR029001">
    <property type="entry name" value="ITPase-like_fam"/>
</dbReference>
<feature type="binding site" evidence="10">
    <location>
        <begin position="172"/>
        <end position="175"/>
    </location>
    <ligand>
        <name>substrate</name>
    </ligand>
</feature>
<dbReference type="GO" id="GO:0036222">
    <property type="term" value="F:XTP diphosphatase activity"/>
    <property type="evidence" value="ECO:0007669"/>
    <property type="project" value="UniProtKB-UniRule"/>
</dbReference>
<comment type="catalytic activity">
    <reaction evidence="9 10">
        <text>XTP + H2O = XMP + diphosphate + H(+)</text>
        <dbReference type="Rhea" id="RHEA:28610"/>
        <dbReference type="ChEBI" id="CHEBI:15377"/>
        <dbReference type="ChEBI" id="CHEBI:15378"/>
        <dbReference type="ChEBI" id="CHEBI:33019"/>
        <dbReference type="ChEBI" id="CHEBI:57464"/>
        <dbReference type="ChEBI" id="CHEBI:61314"/>
        <dbReference type="EC" id="3.6.1.66"/>
    </reaction>
</comment>
<evidence type="ECO:0000256" key="6">
    <source>
        <dbReference type="ARBA" id="ARBA00022842"/>
    </source>
</evidence>
<keyword evidence="6 10" id="KW-0460">Magnesium</keyword>
<dbReference type="FunFam" id="3.90.950.10:FF:000001">
    <property type="entry name" value="dITP/XTP pyrophosphatase"/>
    <property type="match status" value="1"/>
</dbReference>
<dbReference type="GO" id="GO:0035870">
    <property type="term" value="F:dITP diphosphatase activity"/>
    <property type="evidence" value="ECO:0007669"/>
    <property type="project" value="UniProtKB-UniRule"/>
</dbReference>
<keyword evidence="7 10" id="KW-0546">Nucleotide metabolism</keyword>
<evidence type="ECO:0000256" key="9">
    <source>
        <dbReference type="ARBA" id="ARBA00052017"/>
    </source>
</evidence>
<comment type="similarity">
    <text evidence="1 10 11">Belongs to the HAM1 NTPase family.</text>
</comment>
<dbReference type="GO" id="GO:0036220">
    <property type="term" value="F:ITP diphosphatase activity"/>
    <property type="evidence" value="ECO:0007669"/>
    <property type="project" value="UniProtKB-UniRule"/>
</dbReference>
<dbReference type="GO" id="GO:0009117">
    <property type="term" value="P:nucleotide metabolic process"/>
    <property type="evidence" value="ECO:0007669"/>
    <property type="project" value="UniProtKB-KW"/>
</dbReference>
<dbReference type="GO" id="GO:0017111">
    <property type="term" value="F:ribonucleoside triphosphate phosphatase activity"/>
    <property type="evidence" value="ECO:0007669"/>
    <property type="project" value="InterPro"/>
</dbReference>
<organism evidence="12 13">
    <name type="scientific">Sporotomaculum syntrophicum</name>
    <dbReference type="NCBI Taxonomy" id="182264"/>
    <lineage>
        <taxon>Bacteria</taxon>
        <taxon>Bacillati</taxon>
        <taxon>Bacillota</taxon>
        <taxon>Clostridia</taxon>
        <taxon>Eubacteriales</taxon>
        <taxon>Desulfallaceae</taxon>
        <taxon>Sporotomaculum</taxon>
    </lineage>
</organism>
<comment type="caution">
    <text evidence="10">Lacks conserved residue(s) required for the propagation of feature annotation.</text>
</comment>
<comment type="cofactor">
    <cofactor evidence="10">
        <name>Mg(2+)</name>
        <dbReference type="ChEBI" id="CHEBI:18420"/>
    </cofactor>
    <text evidence="10">Binds 1 Mg(2+) ion per subunit.</text>
</comment>
<gene>
    <name evidence="12" type="ORF">SPSYN_01538</name>
</gene>
<dbReference type="HAMAP" id="MF_01405">
    <property type="entry name" value="Non_canon_purine_NTPase"/>
    <property type="match status" value="1"/>
</dbReference>
<dbReference type="SUPFAM" id="SSF52972">
    <property type="entry name" value="ITPase-like"/>
    <property type="match status" value="1"/>
</dbReference>
<sequence length="220" mass="23584">MSMDISEYQDIILSLRKFKPDPIVLATRNEGKVRELQQLLSGTGFKIVSMASFPGVPEVVEDGDTFEANAIKKAQVVATALGATTLADDSGLVVDYLAGAPGVHSARFAGPEHDDAANNRKLLQLLIGVPREKRTARFCCVVAIATPDGKVATTRGTCEGIIIEQIRGENGFGYDPLFLIPRYGKTFAELDSATKNSISHRGQALQKVRVILAAAGEGNR</sequence>
<dbReference type="AlphaFoldDB" id="A0A9D2WQA7"/>
<dbReference type="NCBIfam" id="NF011397">
    <property type="entry name" value="PRK14822.1"/>
    <property type="match status" value="1"/>
</dbReference>
<keyword evidence="3 10" id="KW-0479">Metal-binding</keyword>
<evidence type="ECO:0000256" key="7">
    <source>
        <dbReference type="ARBA" id="ARBA00023080"/>
    </source>
</evidence>
<evidence type="ECO:0000256" key="2">
    <source>
        <dbReference type="ARBA" id="ARBA00011738"/>
    </source>
</evidence>
<dbReference type="GO" id="GO:0005829">
    <property type="term" value="C:cytosol"/>
    <property type="evidence" value="ECO:0007669"/>
    <property type="project" value="TreeGrafter"/>
</dbReference>
<feature type="binding site" evidence="10">
    <location>
        <position position="90"/>
    </location>
    <ligand>
        <name>substrate</name>
    </ligand>
</feature>
<comment type="subunit">
    <text evidence="2 10">Homodimer.</text>
</comment>
<keyword evidence="4 10" id="KW-0547">Nucleotide-binding</keyword>